<protein>
    <recommendedName>
        <fullName evidence="1">DUF5641 domain-containing protein</fullName>
    </recommendedName>
</protein>
<dbReference type="Pfam" id="PF18701">
    <property type="entry name" value="DUF5641"/>
    <property type="match status" value="1"/>
</dbReference>
<evidence type="ECO:0000259" key="1">
    <source>
        <dbReference type="Pfam" id="PF18701"/>
    </source>
</evidence>
<dbReference type="AlphaFoldDB" id="A0AAV8YQG4"/>
<dbReference type="Proteomes" id="UP001162162">
    <property type="component" value="Unassembled WGS sequence"/>
</dbReference>
<reference evidence="2" key="1">
    <citation type="journal article" date="2023" name="Insect Mol. Biol.">
        <title>Genome sequencing provides insights into the evolution of gene families encoding plant cell wall-degrading enzymes in longhorned beetles.</title>
        <authorList>
            <person name="Shin N.R."/>
            <person name="Okamura Y."/>
            <person name="Kirsch R."/>
            <person name="Pauchet Y."/>
        </authorList>
    </citation>
    <scope>NUCLEOTIDE SEQUENCE</scope>
    <source>
        <strain evidence="2">AMC_N1</strain>
    </source>
</reference>
<dbReference type="EMBL" id="JAPWTK010000064">
    <property type="protein sequence ID" value="KAJ8952836.1"/>
    <property type="molecule type" value="Genomic_DNA"/>
</dbReference>
<feature type="domain" description="DUF5641" evidence="1">
    <location>
        <begin position="466"/>
        <end position="512"/>
    </location>
</feature>
<evidence type="ECO:0000313" key="3">
    <source>
        <dbReference type="Proteomes" id="UP001162162"/>
    </source>
</evidence>
<dbReference type="InterPro" id="IPR008042">
    <property type="entry name" value="Retrotrans_Pao"/>
</dbReference>
<gene>
    <name evidence="2" type="ORF">NQ318_008157</name>
</gene>
<proteinExistence type="predicted"/>
<sequence length="522" mass="59642">MITGSNSLELLNQTCVDILKVLESGQFPLRKWVANDPKILYGIEKSRWSSYSIKFGDNTEDLKSQVSKRNILSEISRIFDPQGLLSPTVIIIKIMLQELWQLKLSWDEAIPLYLHTKWSFVKIMLGIELHGFSDASEHAYAGCIYLRSFDKFGNVFVELLCAKSKVSPVKPITIPRLELCGALVLSKLFQTVVIKSLEVKFDDCLFWSDSTIVLAWLNTDPSKLKTFVSNRVSEIQTNTQTYTDLLSRGVVPSKLKDTLLWWNGPSWLNKDLVFVNSDSDESNRLLNMENLPDIKQTNSCLIVTQNVPLFPFQRFSCLNKLYRVIAYCLRFHFNCKNSEETRLKGPLNFKEIKLARHCVLKVSQWESFPEEIKSLKLKGVVGQRSKLLKLSPFLHTDGTVRMKGRLANSTYPFNKINPLILSPDNYITKLVVLHEHVRLMHAGPQQMLSSLRENYWMISGRSCFNGRNSPPLRWKLGRITDVHPRADGVVRVVSIRTSSGTTKRAVRKVCLLPAVTPDHQNL</sequence>
<organism evidence="2 3">
    <name type="scientific">Aromia moschata</name>
    <dbReference type="NCBI Taxonomy" id="1265417"/>
    <lineage>
        <taxon>Eukaryota</taxon>
        <taxon>Metazoa</taxon>
        <taxon>Ecdysozoa</taxon>
        <taxon>Arthropoda</taxon>
        <taxon>Hexapoda</taxon>
        <taxon>Insecta</taxon>
        <taxon>Pterygota</taxon>
        <taxon>Neoptera</taxon>
        <taxon>Endopterygota</taxon>
        <taxon>Coleoptera</taxon>
        <taxon>Polyphaga</taxon>
        <taxon>Cucujiformia</taxon>
        <taxon>Chrysomeloidea</taxon>
        <taxon>Cerambycidae</taxon>
        <taxon>Cerambycinae</taxon>
        <taxon>Callichromatini</taxon>
        <taxon>Aromia</taxon>
    </lineage>
</organism>
<comment type="caution">
    <text evidence="2">The sequence shown here is derived from an EMBL/GenBank/DDBJ whole genome shotgun (WGS) entry which is preliminary data.</text>
</comment>
<keyword evidence="3" id="KW-1185">Reference proteome</keyword>
<dbReference type="PANTHER" id="PTHR47331">
    <property type="entry name" value="PHD-TYPE DOMAIN-CONTAINING PROTEIN"/>
    <property type="match status" value="1"/>
</dbReference>
<evidence type="ECO:0000313" key="2">
    <source>
        <dbReference type="EMBL" id="KAJ8952836.1"/>
    </source>
</evidence>
<name>A0AAV8YQG4_9CUCU</name>
<dbReference type="InterPro" id="IPR040676">
    <property type="entry name" value="DUF5641"/>
</dbReference>
<dbReference type="PANTHER" id="PTHR47331:SF5">
    <property type="entry name" value="RIBONUCLEASE H"/>
    <property type="match status" value="1"/>
</dbReference>
<dbReference type="Pfam" id="PF05380">
    <property type="entry name" value="Peptidase_A17"/>
    <property type="match status" value="2"/>
</dbReference>
<accession>A0AAV8YQG4</accession>